<organism evidence="6">
    <name type="scientific">candidate division WOR-3 bacterium</name>
    <dbReference type="NCBI Taxonomy" id="2052148"/>
    <lineage>
        <taxon>Bacteria</taxon>
        <taxon>Bacteria division WOR-3</taxon>
    </lineage>
</organism>
<proteinExistence type="inferred from homology"/>
<dbReference type="InterPro" id="IPR004843">
    <property type="entry name" value="Calcineurin-like_PHP"/>
</dbReference>
<evidence type="ECO:0000259" key="5">
    <source>
        <dbReference type="Pfam" id="PF00149"/>
    </source>
</evidence>
<evidence type="ECO:0000256" key="1">
    <source>
        <dbReference type="ARBA" id="ARBA00022723"/>
    </source>
</evidence>
<keyword evidence="1" id="KW-0479">Metal-binding</keyword>
<dbReference type="CDD" id="cd07400">
    <property type="entry name" value="MPP_1"/>
    <property type="match status" value="1"/>
</dbReference>
<dbReference type="PANTHER" id="PTHR42988:SF2">
    <property type="entry name" value="CYCLIC NUCLEOTIDE PHOSPHODIESTERASE CBUA0032-RELATED"/>
    <property type="match status" value="1"/>
</dbReference>
<accession>A0A7C1SQ52</accession>
<reference evidence="6" key="1">
    <citation type="journal article" date="2020" name="mSystems">
        <title>Genome- and Community-Level Interaction Insights into Carbon Utilization and Element Cycling Functions of Hydrothermarchaeota in Hydrothermal Sediment.</title>
        <authorList>
            <person name="Zhou Z."/>
            <person name="Liu Y."/>
            <person name="Xu W."/>
            <person name="Pan J."/>
            <person name="Luo Z.H."/>
            <person name="Li M."/>
        </authorList>
    </citation>
    <scope>NUCLEOTIDE SEQUENCE [LARGE SCALE GENOMIC DNA]</scope>
    <source>
        <strain evidence="6">SpSt-265</strain>
        <strain evidence="7">SpSt-465</strain>
    </source>
</reference>
<evidence type="ECO:0000256" key="4">
    <source>
        <dbReference type="ARBA" id="ARBA00025742"/>
    </source>
</evidence>
<comment type="similarity">
    <text evidence="4">Belongs to the cyclic nucleotide phosphodiesterase class-III family.</text>
</comment>
<gene>
    <name evidence="6" type="ORF">ENP94_00880</name>
    <name evidence="7" type="ORF">ENS16_04515</name>
</gene>
<feature type="domain" description="Calcineurin-like phosphoesterase" evidence="5">
    <location>
        <begin position="7"/>
        <end position="185"/>
    </location>
</feature>
<sequence length="245" mass="27573">MKKVFQLVHISDLHLGGGYFVPDWGGRVVEITNALTPDLLVITGDLTTEGHVHEYDQVVEYLKNFSVARRLIVPGNHDARNEGYMIFEELFGTRYPVFEDGKITVLGLDSSQPDIDDGHIGRSNYPMIAHRFQDRSGLKIVCLHHHLVPIPGTGRERHIPTDAGDVLKLLVELDVRIALSGHKHLPWVWHIENTWLITGGTATSRRLKGRSYPSFNLLTIGEREFELVEVNVATGKHIRKLVAPV</sequence>
<name>A0A7C1SQ52_UNCW3</name>
<dbReference type="Gene3D" id="3.60.21.10">
    <property type="match status" value="1"/>
</dbReference>
<evidence type="ECO:0000313" key="7">
    <source>
        <dbReference type="EMBL" id="HFJ53935.1"/>
    </source>
</evidence>
<comment type="caution">
    <text evidence="6">The sequence shown here is derived from an EMBL/GenBank/DDBJ whole genome shotgun (WGS) entry which is preliminary data.</text>
</comment>
<evidence type="ECO:0000256" key="2">
    <source>
        <dbReference type="ARBA" id="ARBA00022801"/>
    </source>
</evidence>
<dbReference type="EMBL" id="DSLG01000002">
    <property type="protein sequence ID" value="HEA86549.1"/>
    <property type="molecule type" value="Genomic_DNA"/>
</dbReference>
<dbReference type="InterPro" id="IPR029052">
    <property type="entry name" value="Metallo-depent_PP-like"/>
</dbReference>
<dbReference type="GO" id="GO:0046872">
    <property type="term" value="F:metal ion binding"/>
    <property type="evidence" value="ECO:0007669"/>
    <property type="project" value="UniProtKB-KW"/>
</dbReference>
<dbReference type="EMBL" id="DSTU01000006">
    <property type="protein sequence ID" value="HFJ53935.1"/>
    <property type="molecule type" value="Genomic_DNA"/>
</dbReference>
<protein>
    <submittedName>
        <fullName evidence="6">Metallophosphoesterase</fullName>
    </submittedName>
</protein>
<dbReference type="PANTHER" id="PTHR42988">
    <property type="entry name" value="PHOSPHOHYDROLASE"/>
    <property type="match status" value="1"/>
</dbReference>
<dbReference type="GO" id="GO:0016787">
    <property type="term" value="F:hydrolase activity"/>
    <property type="evidence" value="ECO:0007669"/>
    <property type="project" value="UniProtKB-KW"/>
</dbReference>
<dbReference type="AlphaFoldDB" id="A0A7C1SQ52"/>
<keyword evidence="2" id="KW-0378">Hydrolase</keyword>
<dbReference type="SUPFAM" id="SSF56300">
    <property type="entry name" value="Metallo-dependent phosphatases"/>
    <property type="match status" value="1"/>
</dbReference>
<dbReference type="Pfam" id="PF00149">
    <property type="entry name" value="Metallophos"/>
    <property type="match status" value="1"/>
</dbReference>
<dbReference type="InterPro" id="IPR050884">
    <property type="entry name" value="CNP_phosphodiesterase-III"/>
</dbReference>
<evidence type="ECO:0000313" key="6">
    <source>
        <dbReference type="EMBL" id="HEA86549.1"/>
    </source>
</evidence>
<evidence type="ECO:0000256" key="3">
    <source>
        <dbReference type="ARBA" id="ARBA00023004"/>
    </source>
</evidence>
<keyword evidence="3" id="KW-0408">Iron</keyword>